<dbReference type="AlphaFoldDB" id="A0A6J4MIV0"/>
<proteinExistence type="predicted"/>
<protein>
    <submittedName>
        <fullName evidence="2">ABC transporter, permease protein (Cluster 3, basic aa/glutamine/opines)</fullName>
    </submittedName>
</protein>
<feature type="non-terminal residue" evidence="2">
    <location>
        <position position="290"/>
    </location>
</feature>
<feature type="non-terminal residue" evidence="2">
    <location>
        <position position="1"/>
    </location>
</feature>
<accession>A0A6J4MIV0</accession>
<feature type="region of interest" description="Disordered" evidence="1">
    <location>
        <begin position="226"/>
        <end position="290"/>
    </location>
</feature>
<organism evidence="2">
    <name type="scientific">uncultured Nocardioidaceae bacterium</name>
    <dbReference type="NCBI Taxonomy" id="253824"/>
    <lineage>
        <taxon>Bacteria</taxon>
        <taxon>Bacillati</taxon>
        <taxon>Actinomycetota</taxon>
        <taxon>Actinomycetes</taxon>
        <taxon>Propionibacteriales</taxon>
        <taxon>Nocardioidaceae</taxon>
        <taxon>environmental samples</taxon>
    </lineage>
</organism>
<feature type="region of interest" description="Disordered" evidence="1">
    <location>
        <begin position="1"/>
        <end position="46"/>
    </location>
</feature>
<evidence type="ECO:0000313" key="2">
    <source>
        <dbReference type="EMBL" id="CAA9358785.1"/>
    </source>
</evidence>
<feature type="compositionally biased region" description="Basic and acidic residues" evidence="1">
    <location>
        <begin position="173"/>
        <end position="212"/>
    </location>
</feature>
<feature type="compositionally biased region" description="Low complexity" evidence="1">
    <location>
        <begin position="36"/>
        <end position="46"/>
    </location>
</feature>
<evidence type="ECO:0000256" key="1">
    <source>
        <dbReference type="SAM" id="MobiDB-lite"/>
    </source>
</evidence>
<gene>
    <name evidence="2" type="ORF">AVDCRST_MAG36-2479</name>
</gene>
<sequence length="290" mass="30034">GGWPGELGPLRPPGAADRRAAPRLHAARPAGGGGAPRPAGVADVGPGPVRLRAVGALRHPGLRRGAARRRAVADAADGAALGHLRRRPRAGAGGRQAVRARLGPVAVLGVRRVLPGRTGPAAHDLHLLHLRRRGRLRRLLVGGPRADPLQRLGARRGVPRRCRRGPRGPGRGGVRDRAAQVAGDDDRPAAAGGEDHAARDHQPDGRGVEGHQPRLLHHRARADLHRQADLPGVRQPAADRPGGGGALHRGQPGADLGRDPGPAPAGGRGQAARDVGGRLGAVEGRRRRAL</sequence>
<dbReference type="EMBL" id="CADCUH010000162">
    <property type="protein sequence ID" value="CAA9358785.1"/>
    <property type="molecule type" value="Genomic_DNA"/>
</dbReference>
<feature type="region of interest" description="Disordered" evidence="1">
    <location>
        <begin position="146"/>
        <end position="213"/>
    </location>
</feature>
<name>A0A6J4MIV0_9ACTN</name>
<feature type="compositionally biased region" description="Basic residues" evidence="1">
    <location>
        <begin position="153"/>
        <end position="166"/>
    </location>
</feature>
<reference evidence="2" key="1">
    <citation type="submission" date="2020-02" db="EMBL/GenBank/DDBJ databases">
        <authorList>
            <person name="Meier V. D."/>
        </authorList>
    </citation>
    <scope>NUCLEOTIDE SEQUENCE</scope>
    <source>
        <strain evidence="2">AVDCRST_MAG36</strain>
    </source>
</reference>